<comment type="similarity">
    <text evidence="1">Belongs to the yippee family.</text>
</comment>
<dbReference type="InterPro" id="IPR004910">
    <property type="entry name" value="Yippee/Mis18/Cereblon"/>
</dbReference>
<evidence type="ECO:0000313" key="6">
    <source>
        <dbReference type="Proteomes" id="UP000094236"/>
    </source>
</evidence>
<dbReference type="STRING" id="669874.A0A1E4U356"/>
<accession>A0A1E4U356</accession>
<evidence type="ECO:0000256" key="2">
    <source>
        <dbReference type="ARBA" id="ARBA00022723"/>
    </source>
</evidence>
<organism evidence="5 6">
    <name type="scientific">Pachysolen tannophilus NRRL Y-2460</name>
    <dbReference type="NCBI Taxonomy" id="669874"/>
    <lineage>
        <taxon>Eukaryota</taxon>
        <taxon>Fungi</taxon>
        <taxon>Dikarya</taxon>
        <taxon>Ascomycota</taxon>
        <taxon>Saccharomycotina</taxon>
        <taxon>Pichiomycetes</taxon>
        <taxon>Pachysolenaceae</taxon>
        <taxon>Pachysolen</taxon>
    </lineage>
</organism>
<name>A0A1E4U356_PACTA</name>
<dbReference type="PROSITE" id="PS51792">
    <property type="entry name" value="YIPPEE"/>
    <property type="match status" value="1"/>
</dbReference>
<dbReference type="EMBL" id="KV454011">
    <property type="protein sequence ID" value="ODV98419.1"/>
    <property type="molecule type" value="Genomic_DNA"/>
</dbReference>
<keyword evidence="3" id="KW-0862">Zinc</keyword>
<gene>
    <name evidence="5" type="ORF">PACTADRAFT_48184</name>
</gene>
<dbReference type="PANTHER" id="PTHR13848">
    <property type="entry name" value="PROTEIN YIPPEE-LIKE CG15309-RELATED"/>
    <property type="match status" value="1"/>
</dbReference>
<keyword evidence="6" id="KW-1185">Reference proteome</keyword>
<dbReference type="AlphaFoldDB" id="A0A1E4U356"/>
<protein>
    <recommendedName>
        <fullName evidence="4">Yippee domain-containing protein</fullName>
    </recommendedName>
</protein>
<dbReference type="InterPro" id="IPR034751">
    <property type="entry name" value="Yippee"/>
</dbReference>
<feature type="domain" description="Yippee" evidence="4">
    <location>
        <begin position="198"/>
        <end position="295"/>
    </location>
</feature>
<dbReference type="InterPro" id="IPR039058">
    <property type="entry name" value="Yippee_fam"/>
</dbReference>
<dbReference type="Pfam" id="PF03226">
    <property type="entry name" value="Yippee-Mis18"/>
    <property type="match status" value="1"/>
</dbReference>
<reference evidence="6" key="1">
    <citation type="submission" date="2016-05" db="EMBL/GenBank/DDBJ databases">
        <title>Comparative genomics of biotechnologically important yeasts.</title>
        <authorList>
            <consortium name="DOE Joint Genome Institute"/>
            <person name="Riley R."/>
            <person name="Haridas S."/>
            <person name="Wolfe K.H."/>
            <person name="Lopes M.R."/>
            <person name="Hittinger C.T."/>
            <person name="Goker M."/>
            <person name="Salamov A."/>
            <person name="Wisecaver J."/>
            <person name="Long T.M."/>
            <person name="Aerts A.L."/>
            <person name="Barry K."/>
            <person name="Choi C."/>
            <person name="Clum A."/>
            <person name="Coughlan A.Y."/>
            <person name="Deshpande S."/>
            <person name="Douglass A.P."/>
            <person name="Hanson S.J."/>
            <person name="Klenk H.-P."/>
            <person name="Labutti K."/>
            <person name="Lapidus A."/>
            <person name="Lindquist E."/>
            <person name="Lipzen A."/>
            <person name="Meier-Kolthoff J.P."/>
            <person name="Ohm R.A."/>
            <person name="Otillar R.P."/>
            <person name="Pangilinan J."/>
            <person name="Peng Y."/>
            <person name="Rokas A."/>
            <person name="Rosa C.A."/>
            <person name="Scheuner C."/>
            <person name="Sibirny A.A."/>
            <person name="Slot J.C."/>
            <person name="Stielow J.B."/>
            <person name="Sun H."/>
            <person name="Kurtzman C.P."/>
            <person name="Blackwell M."/>
            <person name="Grigoriev I.V."/>
            <person name="Jeffries T.W."/>
        </authorList>
    </citation>
    <scope>NUCLEOTIDE SEQUENCE [LARGE SCALE GENOMIC DNA]</scope>
    <source>
        <strain evidence="6">NRRL Y-2460</strain>
    </source>
</reference>
<evidence type="ECO:0000256" key="1">
    <source>
        <dbReference type="ARBA" id="ARBA00005613"/>
    </source>
</evidence>
<dbReference type="Proteomes" id="UP000094236">
    <property type="component" value="Unassembled WGS sequence"/>
</dbReference>
<dbReference type="GO" id="GO:0046872">
    <property type="term" value="F:metal ion binding"/>
    <property type="evidence" value="ECO:0007669"/>
    <property type="project" value="UniProtKB-KW"/>
</dbReference>
<proteinExistence type="inferred from homology"/>
<dbReference type="OrthoDB" id="6407410at2759"/>
<evidence type="ECO:0000259" key="4">
    <source>
        <dbReference type="PROSITE" id="PS51792"/>
    </source>
</evidence>
<sequence>MGLLYPDCFKTTALRTSNDILIENKNKKKDKRTFSSSSSKTLIDDDDDDDDNDYFTDRSNIYKVEQMYKTLNNCYIVTTFYARNRSCDQIKEYTTDGEYEDEEMPNGDRDSSTLTAISAEESGGSSRSSAFAVSAHGSAQLSAQGSVPGSVSGVSSGASSAASSAASAAAAAAAIATIKSPPYGSGNGIGRSNSFIKTLYTCKNCHNHICLSTLVISDNFRGKSGPAFLVDKIINCKLGMLEKKEMITGSYEVCDLNCKQCGYNLGWKYVKTDNEREEYKIDKFVIERNLLNEEMVLV</sequence>
<evidence type="ECO:0000256" key="3">
    <source>
        <dbReference type="ARBA" id="ARBA00022833"/>
    </source>
</evidence>
<evidence type="ECO:0000313" key="5">
    <source>
        <dbReference type="EMBL" id="ODV98419.1"/>
    </source>
</evidence>
<keyword evidence="2" id="KW-0479">Metal-binding</keyword>